<organism evidence="3 4">
    <name type="scientific">Parthenolecanium corni</name>
    <dbReference type="NCBI Taxonomy" id="536013"/>
    <lineage>
        <taxon>Eukaryota</taxon>
        <taxon>Metazoa</taxon>
        <taxon>Ecdysozoa</taxon>
        <taxon>Arthropoda</taxon>
        <taxon>Hexapoda</taxon>
        <taxon>Insecta</taxon>
        <taxon>Pterygota</taxon>
        <taxon>Neoptera</taxon>
        <taxon>Paraneoptera</taxon>
        <taxon>Hemiptera</taxon>
        <taxon>Sternorrhyncha</taxon>
        <taxon>Coccoidea</taxon>
        <taxon>Coccidae</taxon>
        <taxon>Parthenolecanium</taxon>
    </lineage>
</organism>
<evidence type="ECO:0000259" key="1">
    <source>
        <dbReference type="PROSITE" id="PS50097"/>
    </source>
</evidence>
<dbReference type="InterPro" id="IPR051481">
    <property type="entry name" value="BTB-POZ/Galectin-3-binding"/>
</dbReference>
<dbReference type="PANTHER" id="PTHR24410">
    <property type="entry name" value="HL07962P-RELATED"/>
    <property type="match status" value="1"/>
</dbReference>
<feature type="domain" description="BTB" evidence="1">
    <location>
        <begin position="35"/>
        <end position="113"/>
    </location>
</feature>
<dbReference type="Proteomes" id="UP001367676">
    <property type="component" value="Unassembled WGS sequence"/>
</dbReference>
<comment type="caution">
    <text evidence="3">The sequence shown here is derived from an EMBL/GenBank/DDBJ whole genome shotgun (WGS) entry which is preliminary data.</text>
</comment>
<evidence type="ECO:0000259" key="2">
    <source>
        <dbReference type="PROSITE" id="PS51886"/>
    </source>
</evidence>
<sequence length="496" mass="55204">MGTRVATVHFADKNLAGVPQLLEDLKLLAEDTESADIVFVVGRDEVPVYAHKVILKARCQSFKVKRGEICKIPGCSVSPIPGSPTPVRLPHFQGETFRQFITYVYTGKILLQDSGVFEMLTIAQDLEVEELRKTCEEHVTSTLSILNACTFLAAGLEIQDRLAGGKNTKQLVDRCIAYIGENAAECFKTNSFLNLNKDALVKLISSDYVALEEEDVWRAVLNWAKYHAGVTQPTAHWTEEERARVCQHLSGVINHVRLLLIDSQVFAEEVEPTGAVPMELSLERYRFAALPNKFKERSEDKKLQPRVSLKLFPGTQILVNDKINYQRLLNQWYGNTKQTWRLIYRASTHGYSSEAFHKYCDGAAPTYVIILGRGHIAGGFSDVAWGKPSKPGKSGSKGHYVHSDRAFLFTLTNTQGVPPTQYTIVKKPNAICYHPDCGPIFGAGADLLISNDCNTNADSYSNLPHSYDGDNASNTILMGVYNFTVLDYEVFTPATK</sequence>
<evidence type="ECO:0000313" key="4">
    <source>
        <dbReference type="Proteomes" id="UP001367676"/>
    </source>
</evidence>
<dbReference type="InterPro" id="IPR006571">
    <property type="entry name" value="TLDc_dom"/>
</dbReference>
<protein>
    <recommendedName>
        <fullName evidence="5">BTB/POZ domain-containing protein 9</fullName>
    </recommendedName>
</protein>
<feature type="domain" description="TLDc" evidence="2">
    <location>
        <begin position="316"/>
        <end position="496"/>
    </location>
</feature>
<dbReference type="SMART" id="SM00875">
    <property type="entry name" value="BACK"/>
    <property type="match status" value="1"/>
</dbReference>
<dbReference type="PROSITE" id="PS51886">
    <property type="entry name" value="TLDC"/>
    <property type="match status" value="1"/>
</dbReference>
<dbReference type="PROSITE" id="PS50097">
    <property type="entry name" value="BTB"/>
    <property type="match status" value="1"/>
</dbReference>
<reference evidence="3 4" key="1">
    <citation type="submission" date="2024-03" db="EMBL/GenBank/DDBJ databases">
        <title>Adaptation during the transition from Ophiocordyceps entomopathogen to insect associate is accompanied by gene loss and intensified selection.</title>
        <authorList>
            <person name="Ward C.M."/>
            <person name="Onetto C.A."/>
            <person name="Borneman A.R."/>
        </authorList>
    </citation>
    <scope>NUCLEOTIDE SEQUENCE [LARGE SCALE GENOMIC DNA]</scope>
    <source>
        <strain evidence="3">AWRI1</strain>
        <tissue evidence="3">Single Adult Female</tissue>
    </source>
</reference>
<dbReference type="Pfam" id="PF00651">
    <property type="entry name" value="BTB"/>
    <property type="match status" value="1"/>
</dbReference>
<evidence type="ECO:0008006" key="5">
    <source>
        <dbReference type="Google" id="ProtNLM"/>
    </source>
</evidence>
<name>A0AAN9TIW5_9HEMI</name>
<accession>A0AAN9TIW5</accession>
<dbReference type="Gene3D" id="1.25.40.420">
    <property type="match status" value="1"/>
</dbReference>
<dbReference type="InterPro" id="IPR011705">
    <property type="entry name" value="BACK"/>
</dbReference>
<dbReference type="SMART" id="SM00225">
    <property type="entry name" value="BTB"/>
    <property type="match status" value="1"/>
</dbReference>
<dbReference type="AlphaFoldDB" id="A0AAN9TIW5"/>
<dbReference type="SUPFAM" id="SSF54695">
    <property type="entry name" value="POZ domain"/>
    <property type="match status" value="1"/>
</dbReference>
<dbReference type="EMBL" id="JBBCAQ010000037">
    <property type="protein sequence ID" value="KAK7573676.1"/>
    <property type="molecule type" value="Genomic_DNA"/>
</dbReference>
<dbReference type="PANTHER" id="PTHR24410:SF34">
    <property type="entry name" value="LD40565P"/>
    <property type="match status" value="1"/>
</dbReference>
<dbReference type="Pfam" id="PF07534">
    <property type="entry name" value="TLD"/>
    <property type="match status" value="1"/>
</dbReference>
<proteinExistence type="predicted"/>
<dbReference type="Pfam" id="PF07707">
    <property type="entry name" value="BACK"/>
    <property type="match status" value="1"/>
</dbReference>
<dbReference type="SMART" id="SM00584">
    <property type="entry name" value="TLDc"/>
    <property type="match status" value="1"/>
</dbReference>
<gene>
    <name evidence="3" type="ORF">V9T40_010867</name>
</gene>
<evidence type="ECO:0000313" key="3">
    <source>
        <dbReference type="EMBL" id="KAK7573676.1"/>
    </source>
</evidence>
<keyword evidence="4" id="KW-1185">Reference proteome</keyword>
<dbReference type="Gene3D" id="3.30.710.10">
    <property type="entry name" value="Potassium Channel Kv1.1, Chain A"/>
    <property type="match status" value="1"/>
</dbReference>
<dbReference type="InterPro" id="IPR000210">
    <property type="entry name" value="BTB/POZ_dom"/>
</dbReference>
<dbReference type="InterPro" id="IPR011333">
    <property type="entry name" value="SKP1/BTB/POZ_sf"/>
</dbReference>